<feature type="domain" description="PKD-like" evidence="4">
    <location>
        <begin position="564"/>
        <end position="640"/>
    </location>
</feature>
<dbReference type="InterPro" id="IPR045829">
    <property type="entry name" value="PKD_6"/>
</dbReference>
<dbReference type="NCBIfam" id="TIGR01451">
    <property type="entry name" value="B_ant_repeat"/>
    <property type="match status" value="1"/>
</dbReference>
<evidence type="ECO:0000313" key="6">
    <source>
        <dbReference type="Proteomes" id="UP000061382"/>
    </source>
</evidence>
<evidence type="ECO:0000259" key="3">
    <source>
        <dbReference type="Pfam" id="PF01345"/>
    </source>
</evidence>
<dbReference type="InterPro" id="IPR026341">
    <property type="entry name" value="T9SS_type_B"/>
</dbReference>
<proteinExistence type="inferred from homology"/>
<evidence type="ECO:0000259" key="4">
    <source>
        <dbReference type="Pfam" id="PF19408"/>
    </source>
</evidence>
<gene>
    <name evidence="5" type="ORF">DC20_09520</name>
</gene>
<dbReference type="NCBIfam" id="TIGR04131">
    <property type="entry name" value="Bac_Flav_CTERM"/>
    <property type="match status" value="1"/>
</dbReference>
<feature type="domain" description="PKD-like" evidence="4">
    <location>
        <begin position="1432"/>
        <end position="1510"/>
    </location>
</feature>
<feature type="domain" description="DUF11" evidence="3">
    <location>
        <begin position="182"/>
        <end position="294"/>
    </location>
</feature>
<feature type="domain" description="PKD-like" evidence="4">
    <location>
        <begin position="299"/>
        <end position="381"/>
    </location>
</feature>
<dbReference type="STRING" id="512763.DC20_09520"/>
<feature type="domain" description="PKD-like" evidence="4">
    <location>
        <begin position="907"/>
        <end position="987"/>
    </location>
</feature>
<evidence type="ECO:0000256" key="1">
    <source>
        <dbReference type="ARBA" id="ARBA00005445"/>
    </source>
</evidence>
<feature type="domain" description="PKD-like" evidence="4">
    <location>
        <begin position="387"/>
        <end position="468"/>
    </location>
</feature>
<name>A0A0P0CV29_9BACT</name>
<feature type="domain" description="PKD-like" evidence="4">
    <location>
        <begin position="646"/>
        <end position="727"/>
    </location>
</feature>
<dbReference type="Pfam" id="PF19408">
    <property type="entry name" value="PKD_6"/>
    <property type="match status" value="15"/>
</dbReference>
<feature type="domain" description="PKD-like" evidence="4">
    <location>
        <begin position="820"/>
        <end position="900"/>
    </location>
</feature>
<feature type="domain" description="PKD-like" evidence="4">
    <location>
        <begin position="475"/>
        <end position="555"/>
    </location>
</feature>
<reference evidence="5 6" key="1">
    <citation type="submission" date="2015-08" db="EMBL/GenBank/DDBJ databases">
        <title>Complete genome sequence of Rufibacter tibetensis strain 1351t, a radiation-resistant bacterium from tibet plateau.</title>
        <authorList>
            <person name="Dai J."/>
        </authorList>
    </citation>
    <scope>NUCLEOTIDE SEQUENCE [LARGE SCALE GENOMIC DNA]</scope>
    <source>
        <strain evidence="5 6">1351</strain>
    </source>
</reference>
<feature type="domain" description="PKD-like" evidence="4">
    <location>
        <begin position="1520"/>
        <end position="1592"/>
    </location>
</feature>
<accession>A0A0P0CV29</accession>
<keyword evidence="6" id="KW-1185">Reference proteome</keyword>
<sequence>MQGISIAAGAGYESKGNSKIEKGVLRAGSNSKGAWAEVGRVYADLQRQQPTATLNATALSGGKLQPGVYRIKGNVHLQKSLELLGSKSPNGVFVFQVEGDMQVDPAVNIELRQGAKAKNVFWQVAGLVTVGSQSSFKGTVVAANNITAGKNASFEGKLLSTNGKITLSNARVTDHGNECFSDLEVKQVVSEGPYRVGLLVTYTITLKNLGPDDENNVVVHFEMPSGIQYLSSTTSQGSSFNQFEGWRIAKFPKGSEATMVVQARIMRTEFSTTVATVTGDCADPNIKSNTSELSICATPSKPGEISGLTSLCVNTPGNVYRIEPMSGARKYNWTLPEGWAITSGLETNSITVTTGSAEANGTITVRAVNACGDGPETVLAVSTVSFPPPTPSAISGPQEICLAPDGIVYSINTVASAVSYSWELPSGWSIVKGQGTTFITVNAGSSGGKVKVTAENGCGKSASSEIQVTVSPAAPLKPNAISGPGQVCANSDGNTYEVPAVPNATSYTWTIPAGWSIVAGQGTNRITVRSGSSAGDVTVTAQNICGTSAVTSLPVTIASAAPVVGAISGETALCLSTAEHAYSVEEVENATTYTWSVPADWRILSGQGTRRINVKVGSSGEVRLVASNACGNGSAVPLKVAVGAGPPATPGTISGMIAPCKDQENLVYSVSAGADVATYTWTVPQGWTIISGQGTQSITVKAGSSAGNISVIGANGCGNSPERTLSVAPALAAPVVPASINGEAVPCVNGQQTYSVPNAVEGLTYTWTVPSGWIIVSGQGTGTLTVNAGANLGQVTVTASNSCGRSASTTMEVTPTTGAPALTASIQGEVAVCGNTNELTYSISSTNAASSFQWEVPTGWTIISGQGTREIKVKAGTSNGTIQVSARNGCGQSTTRSLAVAISSVLPATPGQITGPPNVCANMGEVTYSIAAVTDATSYIWSVPATWTIVRGQGTTSLVVRVGTMAEQVQVTATNACGTSAASRLNIDMSQAAPAPVGPITGEKAFCASSTTRTYTVAQNEEAKTFTWSVPAGWTIESGQGTRSIRVVPGSVGGYLKVVASNYCGSTSDSTNITISQPLATDPITINGTKASCLTTAPATYSVTAVSGATQYSWTVPAGWEILSGQNTPSIQVKAGAGSGNVSVAVSNTCGSSVSGSMAVSVSSTEPFSLGAIAGQSATCATTRVTYQVAADANVNTYTWTVPAGWTLESGQGTNSITVVPGNAGGTVSVTGENGCGVVSSPSTLQVQVQRELPLKPSPIQATALELTPCAGQNGLVFRIDPVNGATSYEWSFPADWKIESGQGTTSITLTAGSLPGQVSVVAKNGCGQSESQVVAVTPTTGAPVINGDIEGSAMVCANENGVTYRINASGASQYLWTVPSGWNLVSGQNTNTITVIPTTTGGAIKVEVQNGCGVKAEKSLAVTPSTAGTLNPGVINGPASFCASPEQVVYTVTQVDGAVAYEWTVPTGWSIISGQGTTSITAIGQAGAGQVSVKAVNGCGSSAAATLAVTVAPGLGTALEIKDESTVCVGNQFSVPAITGVSYKWSIVSDLPGWSITSGQGSNKVTLQGPADAPMSSARVVVEANNGTCSVTLAGMDVTPRHLASQLHIPNVFSPNHDGKNDLWVVRNLLEFPENELVIMNRWGSEVYRMKKYRNNWNGSDLAEGTYYYVLRVRLCEGQEVTHKGYVTIMR</sequence>
<evidence type="ECO:0000313" key="5">
    <source>
        <dbReference type="EMBL" id="ALI99172.1"/>
    </source>
</evidence>
<feature type="domain" description="PKD-like" evidence="4">
    <location>
        <begin position="1256"/>
        <end position="1337"/>
    </location>
</feature>
<keyword evidence="2" id="KW-0732">Signal</keyword>
<dbReference type="Pfam" id="PF01345">
    <property type="entry name" value="DUF11"/>
    <property type="match status" value="1"/>
</dbReference>
<dbReference type="InterPro" id="IPR047589">
    <property type="entry name" value="DUF11_rpt"/>
</dbReference>
<organism evidence="5 6">
    <name type="scientific">Rufibacter tibetensis</name>
    <dbReference type="NCBI Taxonomy" id="512763"/>
    <lineage>
        <taxon>Bacteria</taxon>
        <taxon>Pseudomonadati</taxon>
        <taxon>Bacteroidota</taxon>
        <taxon>Cytophagia</taxon>
        <taxon>Cytophagales</taxon>
        <taxon>Hymenobacteraceae</taxon>
        <taxon>Rufibacter</taxon>
    </lineage>
</organism>
<dbReference type="InterPro" id="IPR021884">
    <property type="entry name" value="Ice-bd_prot"/>
</dbReference>
<dbReference type="KEGG" id="rti:DC20_09520"/>
<feature type="domain" description="PKD-like" evidence="4">
    <location>
        <begin position="734"/>
        <end position="813"/>
    </location>
</feature>
<dbReference type="InterPro" id="IPR001434">
    <property type="entry name" value="OmcB-like_DUF11"/>
</dbReference>
<dbReference type="EMBL" id="CP012643">
    <property type="protein sequence ID" value="ALI99172.1"/>
    <property type="molecule type" value="Genomic_DNA"/>
</dbReference>
<dbReference type="Pfam" id="PF11999">
    <property type="entry name" value="Ice_binding"/>
    <property type="match status" value="1"/>
</dbReference>
<dbReference type="Gene3D" id="2.60.40.1170">
    <property type="entry name" value="Mu homology domain, subdomain B"/>
    <property type="match status" value="1"/>
</dbReference>
<feature type="domain" description="PKD-like" evidence="4">
    <location>
        <begin position="994"/>
        <end position="1072"/>
    </location>
</feature>
<feature type="domain" description="PKD-like" evidence="4">
    <location>
        <begin position="1082"/>
        <end position="1160"/>
    </location>
</feature>
<evidence type="ECO:0000256" key="2">
    <source>
        <dbReference type="ARBA" id="ARBA00022729"/>
    </source>
</evidence>
<feature type="domain" description="PKD-like" evidence="4">
    <location>
        <begin position="1169"/>
        <end position="1247"/>
    </location>
</feature>
<feature type="domain" description="PKD-like" evidence="4">
    <location>
        <begin position="1344"/>
        <end position="1423"/>
    </location>
</feature>
<dbReference type="PATRIC" id="fig|512763.3.peg.2102"/>
<comment type="similarity">
    <text evidence="1">Belongs to the ice-binding protein family.</text>
</comment>
<dbReference type="Pfam" id="PF13585">
    <property type="entry name" value="CHU_C"/>
    <property type="match status" value="1"/>
</dbReference>
<dbReference type="Proteomes" id="UP000061382">
    <property type="component" value="Chromosome"/>
</dbReference>
<protein>
    <submittedName>
        <fullName evidence="5">Uncharacterized protein</fullName>
    </submittedName>
</protein>